<comment type="caution">
    <text evidence="1">The sequence shown here is derived from an EMBL/GenBank/DDBJ whole genome shotgun (WGS) entry which is preliminary data.</text>
</comment>
<proteinExistence type="predicted"/>
<dbReference type="Proteomes" id="UP000789920">
    <property type="component" value="Unassembled WGS sequence"/>
</dbReference>
<evidence type="ECO:0000313" key="2">
    <source>
        <dbReference type="Proteomes" id="UP000789920"/>
    </source>
</evidence>
<name>A0ACA9P482_9GLOM</name>
<feature type="non-terminal residue" evidence="1">
    <location>
        <position position="1"/>
    </location>
</feature>
<dbReference type="EMBL" id="CAJVQC010018019">
    <property type="protein sequence ID" value="CAG8689982.1"/>
    <property type="molecule type" value="Genomic_DNA"/>
</dbReference>
<organism evidence="1 2">
    <name type="scientific">Racocetra persica</name>
    <dbReference type="NCBI Taxonomy" id="160502"/>
    <lineage>
        <taxon>Eukaryota</taxon>
        <taxon>Fungi</taxon>
        <taxon>Fungi incertae sedis</taxon>
        <taxon>Mucoromycota</taxon>
        <taxon>Glomeromycotina</taxon>
        <taxon>Glomeromycetes</taxon>
        <taxon>Diversisporales</taxon>
        <taxon>Gigasporaceae</taxon>
        <taxon>Racocetra</taxon>
    </lineage>
</organism>
<keyword evidence="2" id="KW-1185">Reference proteome</keyword>
<sequence>NSSNLSAIITSNFATPVTNINNSATPVINASNFTTSFINTSNPITHTTFNNPATNIITTSSNLAIYIAFNSSNSAKINFQEILAELITPNNENEMSIDSSSEEE</sequence>
<protein>
    <submittedName>
        <fullName evidence="1">37127_t:CDS:1</fullName>
    </submittedName>
</protein>
<evidence type="ECO:0000313" key="1">
    <source>
        <dbReference type="EMBL" id="CAG8689982.1"/>
    </source>
</evidence>
<accession>A0ACA9P482</accession>
<feature type="non-terminal residue" evidence="1">
    <location>
        <position position="104"/>
    </location>
</feature>
<reference evidence="1" key="1">
    <citation type="submission" date="2021-06" db="EMBL/GenBank/DDBJ databases">
        <authorList>
            <person name="Kallberg Y."/>
            <person name="Tangrot J."/>
            <person name="Rosling A."/>
        </authorList>
    </citation>
    <scope>NUCLEOTIDE SEQUENCE</scope>
    <source>
        <strain evidence="1">MA461A</strain>
    </source>
</reference>
<gene>
    <name evidence="1" type="ORF">RPERSI_LOCUS9493</name>
</gene>